<protein>
    <submittedName>
        <fullName evidence="2">Uncharacterized protein</fullName>
    </submittedName>
</protein>
<evidence type="ECO:0000313" key="2">
    <source>
        <dbReference type="EnsemblPlants" id="TraesCS5B02G231400.1"/>
    </source>
</evidence>
<dbReference type="Gramene" id="TraesJAG5B03G02899890.2">
    <property type="protein sequence ID" value="TraesJAG5B03G02899890.2"/>
    <property type="gene ID" value="TraesJAG5B03G02899890"/>
</dbReference>
<dbReference type="Gramene" id="TraesLAC5B03G02855810.2">
    <property type="protein sequence ID" value="TraesLAC5B03G02855810.2"/>
    <property type="gene ID" value="TraesLAC5B03G02855810"/>
</dbReference>
<dbReference type="Gramene" id="TraesROB_scaffold_010400_01G000100.1">
    <property type="protein sequence ID" value="TraesROB_scaffold_010400_01G000100.1"/>
    <property type="gene ID" value="TraesROB_scaffold_010400_01G000100"/>
</dbReference>
<dbReference type="Gramene" id="TraesMAC5B03G02901510.2">
    <property type="protein sequence ID" value="TraesMAC5B03G02901510.2"/>
    <property type="gene ID" value="TraesMAC5B03G02901510"/>
</dbReference>
<reference evidence="2" key="1">
    <citation type="submission" date="2018-08" db="EMBL/GenBank/DDBJ databases">
        <authorList>
            <person name="Rossello M."/>
        </authorList>
    </citation>
    <scope>NUCLEOTIDE SEQUENCE [LARGE SCALE GENOMIC DNA]</scope>
    <source>
        <strain evidence="2">cv. Chinese Spring</strain>
    </source>
</reference>
<dbReference type="Gramene" id="TraesCS5B03G0607300.1">
    <property type="protein sequence ID" value="TraesCS5B03G0607300.1.CDS"/>
    <property type="gene ID" value="TraesCS5B03G0607300"/>
</dbReference>
<dbReference type="Gramene" id="TraesCS5B02G231400.1">
    <property type="protein sequence ID" value="TraesCS5B02G231400.1"/>
    <property type="gene ID" value="TraesCS5B02G231400"/>
</dbReference>
<dbReference type="Gramene" id="TraesLDM5B03G02904700.2">
    <property type="protein sequence ID" value="TraesLDM5B03G02904700.2"/>
    <property type="gene ID" value="TraesLDM5B03G02904700"/>
</dbReference>
<evidence type="ECO:0000256" key="1">
    <source>
        <dbReference type="SAM" id="MobiDB-lite"/>
    </source>
</evidence>
<reference evidence="2" key="2">
    <citation type="submission" date="2018-10" db="UniProtKB">
        <authorList>
            <consortium name="EnsemblPlants"/>
        </authorList>
    </citation>
    <scope>IDENTIFICATION</scope>
</reference>
<evidence type="ECO:0000313" key="3">
    <source>
        <dbReference type="Proteomes" id="UP000019116"/>
    </source>
</evidence>
<name>A0A3B6LMT7_WHEAT</name>
<dbReference type="EnsemblPlants" id="TraesCS5B02G231400.1">
    <property type="protein sequence ID" value="TraesCS5B02G231400.1"/>
    <property type="gene ID" value="TraesCS5B02G231400"/>
</dbReference>
<accession>A0A3B6LMT7</accession>
<dbReference type="AlphaFoldDB" id="A0A3B6LMT7"/>
<dbReference type="Proteomes" id="UP000019116">
    <property type="component" value="Chromosome 5B"/>
</dbReference>
<dbReference type="Gramene" id="TraesSYM7B03G04118760.2">
    <property type="protein sequence ID" value="TraesSYM7B03G04118760.2"/>
    <property type="gene ID" value="TraesSYM7B03G04118760"/>
</dbReference>
<proteinExistence type="predicted"/>
<feature type="region of interest" description="Disordered" evidence="1">
    <location>
        <begin position="84"/>
        <end position="104"/>
    </location>
</feature>
<dbReference type="PANTHER" id="PTHR33680">
    <property type="entry name" value="OS07G0190500 PROTEIN"/>
    <property type="match status" value="1"/>
</dbReference>
<sequence length="104" mass="11127">MSASSSTSQSLAPILQEQPPLPLIRCPWCHNGDIEWWVSRTPKNPGKHFYKCERHWQKYATLAAGAVIACGGEKRAAAAVRGAGAGAARVGEQRQPVASASSKK</sequence>
<dbReference type="PANTHER" id="PTHR33680:SF7">
    <property type="entry name" value="OS02G0474200 PROTEIN"/>
    <property type="match status" value="1"/>
</dbReference>
<keyword evidence="3" id="KW-1185">Reference proteome</keyword>
<dbReference type="Gramene" id="TraesNOR5B03G02928950.1">
    <property type="protein sequence ID" value="TraesNOR5B03G02928950.1"/>
    <property type="gene ID" value="TraesNOR5B03G02928950"/>
</dbReference>
<dbReference type="Gramene" id="TraesARI7B03G04222430.1">
    <property type="protein sequence ID" value="TraesARI7B03G04222430.1"/>
    <property type="gene ID" value="TraesARI7B03G04222430"/>
</dbReference>
<dbReference type="Gramene" id="TraesCLE_scaffold_008173_01G000200.1">
    <property type="protein sequence ID" value="TraesCLE_scaffold_008173_01G000200.1"/>
    <property type="gene ID" value="TraesCLE_scaffold_008173_01G000200"/>
</dbReference>
<dbReference type="Gramene" id="TraesCAD_scaffold_023925_01G000100.1">
    <property type="protein sequence ID" value="TraesCAD_scaffold_023925_01G000100.1"/>
    <property type="gene ID" value="TraesCAD_scaffold_023925_01G000100"/>
</dbReference>
<dbReference type="Gramene" id="TraesWEE_scaffold_037569_01G000100.1">
    <property type="protein sequence ID" value="TraesWEE_scaffold_037569_01G000100.1"/>
    <property type="gene ID" value="TraesWEE_scaffold_037569_01G000100"/>
</dbReference>
<organism evidence="2">
    <name type="scientific">Triticum aestivum</name>
    <name type="common">Wheat</name>
    <dbReference type="NCBI Taxonomy" id="4565"/>
    <lineage>
        <taxon>Eukaryota</taxon>
        <taxon>Viridiplantae</taxon>
        <taxon>Streptophyta</taxon>
        <taxon>Embryophyta</taxon>
        <taxon>Tracheophyta</taxon>
        <taxon>Spermatophyta</taxon>
        <taxon>Magnoliopsida</taxon>
        <taxon>Liliopsida</taxon>
        <taxon>Poales</taxon>
        <taxon>Poaceae</taxon>
        <taxon>BOP clade</taxon>
        <taxon>Pooideae</taxon>
        <taxon>Triticodae</taxon>
        <taxon>Triticeae</taxon>
        <taxon>Triticinae</taxon>
        <taxon>Triticum</taxon>
    </lineage>
</organism>